<feature type="compositionally biased region" description="Polar residues" evidence="10">
    <location>
        <begin position="685"/>
        <end position="702"/>
    </location>
</feature>
<evidence type="ECO:0000256" key="2">
    <source>
        <dbReference type="ARBA" id="ARBA00004496"/>
    </source>
</evidence>
<feature type="compositionally biased region" description="Low complexity" evidence="10">
    <location>
        <begin position="731"/>
        <end position="741"/>
    </location>
</feature>
<keyword evidence="9" id="KW-0539">Nucleus</keyword>
<keyword evidence="5" id="KW-0597">Phosphoprotein</keyword>
<reference evidence="12 13" key="1">
    <citation type="submission" date="2013-07" db="EMBL/GenBank/DDBJ databases">
        <title>The Genome Sequence of Cryptococcus heveanensis BCC8398.</title>
        <authorList>
            <consortium name="The Broad Institute Genome Sequencing Platform"/>
            <person name="Cuomo C."/>
            <person name="Litvintseva A."/>
            <person name="Chen Y."/>
            <person name="Heitman J."/>
            <person name="Sun S."/>
            <person name="Springer D."/>
            <person name="Dromer F."/>
            <person name="Young S.K."/>
            <person name="Zeng Q."/>
            <person name="Gargeya S."/>
            <person name="Fitzgerald M."/>
            <person name="Abouelleil A."/>
            <person name="Alvarado L."/>
            <person name="Berlin A.M."/>
            <person name="Chapman S.B."/>
            <person name="Dewar J."/>
            <person name="Goldberg J."/>
            <person name="Griggs A."/>
            <person name="Gujja S."/>
            <person name="Hansen M."/>
            <person name="Howarth C."/>
            <person name="Imamovic A."/>
            <person name="Larimer J."/>
            <person name="McCowan C."/>
            <person name="Murphy C."/>
            <person name="Pearson M."/>
            <person name="Priest M."/>
            <person name="Roberts A."/>
            <person name="Saif S."/>
            <person name="Shea T."/>
            <person name="Sykes S."/>
            <person name="Wortman J."/>
            <person name="Nusbaum C."/>
            <person name="Birren B."/>
        </authorList>
    </citation>
    <scope>NUCLEOTIDE SEQUENCE [LARGE SCALE GENOMIC DNA]</scope>
    <source>
        <strain evidence="12 13">BCC8398</strain>
    </source>
</reference>
<evidence type="ECO:0000256" key="6">
    <source>
        <dbReference type="ARBA" id="ARBA00022843"/>
    </source>
</evidence>
<dbReference type="AlphaFoldDB" id="A0A1B9GYI2"/>
<keyword evidence="6" id="KW-0832">Ubl conjugation</keyword>
<feature type="compositionally biased region" description="Polar residues" evidence="10">
    <location>
        <begin position="1"/>
        <end position="13"/>
    </location>
</feature>
<feature type="compositionally biased region" description="Acidic residues" evidence="10">
    <location>
        <begin position="97"/>
        <end position="107"/>
    </location>
</feature>
<evidence type="ECO:0000256" key="1">
    <source>
        <dbReference type="ARBA" id="ARBA00004123"/>
    </source>
</evidence>
<organism evidence="12 13">
    <name type="scientific">Kwoniella heveanensis BCC8398</name>
    <dbReference type="NCBI Taxonomy" id="1296120"/>
    <lineage>
        <taxon>Eukaryota</taxon>
        <taxon>Fungi</taxon>
        <taxon>Dikarya</taxon>
        <taxon>Basidiomycota</taxon>
        <taxon>Agaricomycotina</taxon>
        <taxon>Tremellomycetes</taxon>
        <taxon>Tremellales</taxon>
        <taxon>Cryptococcaceae</taxon>
        <taxon>Kwoniella</taxon>
    </lineage>
</organism>
<name>A0A1B9GYI2_9TREE</name>
<reference evidence="13" key="2">
    <citation type="submission" date="2013-12" db="EMBL/GenBank/DDBJ databases">
        <title>Evolution of pathogenesis and genome organization in the Tremellales.</title>
        <authorList>
            <person name="Cuomo C."/>
            <person name="Litvintseva A."/>
            <person name="Heitman J."/>
            <person name="Chen Y."/>
            <person name="Sun S."/>
            <person name="Springer D."/>
            <person name="Dromer F."/>
            <person name="Young S."/>
            <person name="Zeng Q."/>
            <person name="Chapman S."/>
            <person name="Gujja S."/>
            <person name="Saif S."/>
            <person name="Birren B."/>
        </authorList>
    </citation>
    <scope>NUCLEOTIDE SEQUENCE [LARGE SCALE GENOMIC DNA]</scope>
    <source>
        <strain evidence="13">BCC8398</strain>
    </source>
</reference>
<dbReference type="GO" id="GO:0005737">
    <property type="term" value="C:cytoplasm"/>
    <property type="evidence" value="ECO:0007669"/>
    <property type="project" value="UniProtKB-SubCell"/>
</dbReference>
<evidence type="ECO:0000256" key="8">
    <source>
        <dbReference type="ARBA" id="ARBA00023163"/>
    </source>
</evidence>
<dbReference type="PANTHER" id="PTHR31169">
    <property type="entry name" value="OS05G0300700 PROTEIN"/>
    <property type="match status" value="1"/>
</dbReference>
<gene>
    <name evidence="12" type="ORF">I316_01969</name>
</gene>
<dbReference type="InterPro" id="IPR040221">
    <property type="entry name" value="CDCA7/CDA7L"/>
</dbReference>
<dbReference type="STRING" id="1296120.A0A1B9GYI2"/>
<feature type="region of interest" description="Disordered" evidence="10">
    <location>
        <begin position="1"/>
        <end position="110"/>
    </location>
</feature>
<evidence type="ECO:0000256" key="9">
    <source>
        <dbReference type="ARBA" id="ARBA00023242"/>
    </source>
</evidence>
<feature type="compositionally biased region" description="Gly residues" evidence="10">
    <location>
        <begin position="954"/>
        <end position="966"/>
    </location>
</feature>
<feature type="compositionally biased region" description="Basic and acidic residues" evidence="10">
    <location>
        <begin position="77"/>
        <end position="92"/>
    </location>
</feature>
<dbReference type="Proteomes" id="UP000092666">
    <property type="component" value="Unassembled WGS sequence"/>
</dbReference>
<feature type="compositionally biased region" description="Polar residues" evidence="10">
    <location>
        <begin position="714"/>
        <end position="724"/>
    </location>
</feature>
<dbReference type="EMBL" id="KI669496">
    <property type="protein sequence ID" value="OCF36097.1"/>
    <property type="molecule type" value="Genomic_DNA"/>
</dbReference>
<keyword evidence="4" id="KW-1017">Isopeptide bond</keyword>
<feature type="region of interest" description="Disordered" evidence="10">
    <location>
        <begin position="871"/>
        <end position="905"/>
    </location>
</feature>
<feature type="region of interest" description="Disordered" evidence="10">
    <location>
        <begin position="422"/>
        <end position="485"/>
    </location>
</feature>
<dbReference type="Pfam" id="PF10497">
    <property type="entry name" value="zf-4CXXC_R1"/>
    <property type="match status" value="1"/>
</dbReference>
<dbReference type="InterPro" id="IPR018866">
    <property type="entry name" value="Znf-4CXXC_R1"/>
</dbReference>
<feature type="region of interest" description="Disordered" evidence="10">
    <location>
        <begin position="533"/>
        <end position="843"/>
    </location>
</feature>
<feature type="region of interest" description="Disordered" evidence="10">
    <location>
        <begin position="920"/>
        <end position="1018"/>
    </location>
</feature>
<evidence type="ECO:0000256" key="5">
    <source>
        <dbReference type="ARBA" id="ARBA00022553"/>
    </source>
</evidence>
<feature type="domain" description="Zinc-finger" evidence="11">
    <location>
        <begin position="287"/>
        <end position="357"/>
    </location>
</feature>
<keyword evidence="7" id="KW-0805">Transcription regulation</keyword>
<evidence type="ECO:0000256" key="7">
    <source>
        <dbReference type="ARBA" id="ARBA00023015"/>
    </source>
</evidence>
<evidence type="ECO:0000313" key="13">
    <source>
        <dbReference type="Proteomes" id="UP000092666"/>
    </source>
</evidence>
<feature type="compositionally biased region" description="Polar residues" evidence="10">
    <location>
        <begin position="620"/>
        <end position="640"/>
    </location>
</feature>
<dbReference type="GO" id="GO:0006355">
    <property type="term" value="P:regulation of DNA-templated transcription"/>
    <property type="evidence" value="ECO:0007669"/>
    <property type="project" value="InterPro"/>
</dbReference>
<dbReference type="GO" id="GO:0005634">
    <property type="term" value="C:nucleus"/>
    <property type="evidence" value="ECO:0007669"/>
    <property type="project" value="UniProtKB-SubCell"/>
</dbReference>
<dbReference type="PANTHER" id="PTHR31169:SF8">
    <property type="entry name" value="ZINC-FINGER DOMAIN OF MONOAMINE-OXIDASE A REPRESSOR R1 PROTEIN"/>
    <property type="match status" value="1"/>
</dbReference>
<feature type="compositionally biased region" description="Basic and acidic residues" evidence="10">
    <location>
        <begin position="546"/>
        <end position="555"/>
    </location>
</feature>
<evidence type="ECO:0000256" key="3">
    <source>
        <dbReference type="ARBA" id="ARBA00022490"/>
    </source>
</evidence>
<evidence type="ECO:0000256" key="4">
    <source>
        <dbReference type="ARBA" id="ARBA00022499"/>
    </source>
</evidence>
<feature type="compositionally biased region" description="Pro residues" evidence="10">
    <location>
        <begin position="583"/>
        <end position="596"/>
    </location>
</feature>
<feature type="compositionally biased region" description="Polar residues" evidence="10">
    <location>
        <begin position="21"/>
        <end position="33"/>
    </location>
</feature>
<dbReference type="OrthoDB" id="298344at2759"/>
<keyword evidence="3" id="KW-0963">Cytoplasm</keyword>
<feature type="compositionally biased region" description="Low complexity" evidence="10">
    <location>
        <begin position="785"/>
        <end position="799"/>
    </location>
</feature>
<proteinExistence type="predicted"/>
<keyword evidence="8" id="KW-0804">Transcription</keyword>
<accession>A0A1B9GYI2</accession>
<feature type="compositionally biased region" description="Polar residues" evidence="10">
    <location>
        <begin position="774"/>
        <end position="784"/>
    </location>
</feature>
<keyword evidence="13" id="KW-1185">Reference proteome</keyword>
<sequence length="1018" mass="110973">MTYTDASAITSALTKPGGTSIHPQLTSPGSASTPAPMPEFKSIVSPPISHKPSSSSSGKGKGRLEEPSVSDDVALGSEERVEGGESQDERSEGGMSDTDDEDEDNYEEERQRRIRENQLILANLGIQSASSLPNIANAVAGPSTPPPASAPRRKKTASNAPIYDRSGYIIYLPAPGQTHTIACVEMPSDRKLKRRILEGEYTDCSAWSKGEERRWKIGKGKGGELPPEEPWYLGGVGKDFRWRKWKGLERELRREMTLRGELNDRDIRPVAEIQVVPEGVSAYSLIPGQACHQCRRKSEKRKMKCRNVNPVCNATFCETCCKRYSYFDFDEESRSFICPLCKDICNCSNCIRKRNLAHLLDGKSGFKRSSIKYHMGAKAQGEMTVQAWLEQAVKKDLGAPFDSVRLVDRAYDIITPNLPPEEQMGGAIDGKLGKPKHGRKKKVKVAKGDGAVELAGISAEPRERPKKGRPKKKKEENDQGNLEGVVTVKPQRGRPKKAIDEEELIDSIKVTRQKVIKTDTPATNKLVVKLKIPQMADMPVTPMPPEHVEKVKEVDSDGDTVGDWSSDASSSNLTSLSSHSPVSPAPPSRLPFPPRPDYSHLNGNNSVSLLRPQGYPMHGSNPNSNPVYSLSPQPGYTPTTIDGRAIHTSPPRSSPDSGEDAEQPAPKRRRKPPPKANIIRAPRHSFSQAESSPLKSQYQQGLPSLKAVHIEPTLSGTRQENTAPTGRARLPPETLSTPLPSQNQQQEYQRPDPGLMTLPAFSQDGHTVQLPPLNHSQTYLTPNPSIGSSLNSGRLSSRSFWQPRSSLTGYGDSQGQEQGQGQGRGEDPMRPTTEYGQESSEMSSMAMPMTYSYSNEAAVYMPLYGPSYQSQHHQQTPMYGPGGLGTMSGGPPPYSHSPTRRPVTLSPGMERQYLSLDRSPLPSDLRLVPGQPHGPFSPPYAAMSVPASISGSVSGQGRGQGQGHGHGQTLKSTSESTTTLAGPYSSLSRPPNLDSLLMDSSGDKYGPPLPPSKCHDHI</sequence>
<feature type="compositionally biased region" description="Low complexity" evidence="10">
    <location>
        <begin position="41"/>
        <end position="58"/>
    </location>
</feature>
<dbReference type="CDD" id="cd00065">
    <property type="entry name" value="FYVE_like_SF"/>
    <property type="match status" value="1"/>
</dbReference>
<feature type="region of interest" description="Disordered" evidence="10">
    <location>
        <begin position="137"/>
        <end position="159"/>
    </location>
</feature>
<feature type="compositionally biased region" description="Basic residues" evidence="10">
    <location>
        <begin position="433"/>
        <end position="445"/>
    </location>
</feature>
<evidence type="ECO:0000313" key="12">
    <source>
        <dbReference type="EMBL" id="OCF36097.1"/>
    </source>
</evidence>
<evidence type="ECO:0000259" key="11">
    <source>
        <dbReference type="Pfam" id="PF10497"/>
    </source>
</evidence>
<evidence type="ECO:0000256" key="10">
    <source>
        <dbReference type="SAM" id="MobiDB-lite"/>
    </source>
</evidence>
<protein>
    <recommendedName>
        <fullName evidence="11">Zinc-finger domain-containing protein</fullName>
    </recommendedName>
</protein>
<comment type="subcellular location">
    <subcellularLocation>
        <location evidence="2">Cytoplasm</location>
    </subcellularLocation>
    <subcellularLocation>
        <location evidence="1">Nucleus</location>
    </subcellularLocation>
</comment>
<feature type="compositionally biased region" description="Low complexity" evidence="10">
    <location>
        <begin position="565"/>
        <end position="582"/>
    </location>
</feature>